<keyword evidence="4" id="KW-1185">Reference proteome</keyword>
<dbReference type="InterPro" id="IPR051317">
    <property type="entry name" value="Gfo/Idh/MocA_oxidoreduct"/>
</dbReference>
<dbReference type="Pfam" id="PF01408">
    <property type="entry name" value="GFO_IDH_MocA"/>
    <property type="match status" value="1"/>
</dbReference>
<feature type="domain" description="Gfo/Idh/MocA-like oxidoreductase N-terminal" evidence="1">
    <location>
        <begin position="4"/>
        <end position="128"/>
    </location>
</feature>
<protein>
    <recommendedName>
        <fullName evidence="5">Gfo/Idh/MocA-like oxidoreductase N-terminal domain-containing protein</fullName>
    </recommendedName>
</protein>
<name>A0A2S6CE39_9PEZI</name>
<evidence type="ECO:0000313" key="3">
    <source>
        <dbReference type="EMBL" id="PPJ57963.1"/>
    </source>
</evidence>
<dbReference type="InterPro" id="IPR036291">
    <property type="entry name" value="NAD(P)-bd_dom_sf"/>
</dbReference>
<gene>
    <name evidence="3" type="ORF">CBER1_09417</name>
</gene>
<dbReference type="STRING" id="357750.A0A2S6CE39"/>
<dbReference type="Proteomes" id="UP000237631">
    <property type="component" value="Unassembled WGS sequence"/>
</dbReference>
<dbReference type="Gene3D" id="3.30.360.10">
    <property type="entry name" value="Dihydrodipicolinate Reductase, domain 2"/>
    <property type="match status" value="1"/>
</dbReference>
<comment type="caution">
    <text evidence="3">The sequence shown here is derived from an EMBL/GenBank/DDBJ whole genome shotgun (WGS) entry which is preliminary data.</text>
</comment>
<evidence type="ECO:0008006" key="5">
    <source>
        <dbReference type="Google" id="ProtNLM"/>
    </source>
</evidence>
<evidence type="ECO:0000313" key="4">
    <source>
        <dbReference type="Proteomes" id="UP000237631"/>
    </source>
</evidence>
<dbReference type="Gene3D" id="3.40.50.720">
    <property type="entry name" value="NAD(P)-binding Rossmann-like Domain"/>
    <property type="match status" value="1"/>
</dbReference>
<dbReference type="SUPFAM" id="SSF55347">
    <property type="entry name" value="Glyceraldehyde-3-phosphate dehydrogenase-like, C-terminal domain"/>
    <property type="match status" value="1"/>
</dbReference>
<dbReference type="AlphaFoldDB" id="A0A2S6CE39"/>
<dbReference type="PANTHER" id="PTHR43708">
    <property type="entry name" value="CONSERVED EXPRESSED OXIDOREDUCTASE (EUROFUNG)"/>
    <property type="match status" value="1"/>
</dbReference>
<reference evidence="4" key="1">
    <citation type="journal article" date="2017" name="bioRxiv">
        <title>Conservation of a gene cluster reveals novel cercosporin biosynthetic mechanisms and extends production to the genus Colletotrichum.</title>
        <authorList>
            <person name="de Jonge R."/>
            <person name="Ebert M.K."/>
            <person name="Huitt-Roehl C.R."/>
            <person name="Pal P."/>
            <person name="Suttle J.C."/>
            <person name="Spanner R.E."/>
            <person name="Neubauer J.D."/>
            <person name="Jurick W.M.II."/>
            <person name="Stott K.A."/>
            <person name="Secor G.A."/>
            <person name="Thomma B.P.H.J."/>
            <person name="Van de Peer Y."/>
            <person name="Townsend C.A."/>
            <person name="Bolton M.D."/>
        </authorList>
    </citation>
    <scope>NUCLEOTIDE SEQUENCE [LARGE SCALE GENOMIC DNA]</scope>
    <source>
        <strain evidence="4">CBS538.71</strain>
    </source>
</reference>
<feature type="domain" description="Gal80p-like C-terminal" evidence="2">
    <location>
        <begin position="137"/>
        <end position="281"/>
    </location>
</feature>
<evidence type="ECO:0000259" key="2">
    <source>
        <dbReference type="Pfam" id="PF22685"/>
    </source>
</evidence>
<organism evidence="3 4">
    <name type="scientific">Cercospora berteroae</name>
    <dbReference type="NCBI Taxonomy" id="357750"/>
    <lineage>
        <taxon>Eukaryota</taxon>
        <taxon>Fungi</taxon>
        <taxon>Dikarya</taxon>
        <taxon>Ascomycota</taxon>
        <taxon>Pezizomycotina</taxon>
        <taxon>Dothideomycetes</taxon>
        <taxon>Dothideomycetidae</taxon>
        <taxon>Mycosphaerellales</taxon>
        <taxon>Mycosphaerellaceae</taxon>
        <taxon>Cercospora</taxon>
    </lineage>
</organism>
<dbReference type="InterPro" id="IPR000683">
    <property type="entry name" value="Gfo/Idh/MocA-like_OxRdtase_N"/>
</dbReference>
<accession>A0A2S6CE39</accession>
<dbReference type="EMBL" id="PNEN01000481">
    <property type="protein sequence ID" value="PPJ57963.1"/>
    <property type="molecule type" value="Genomic_DNA"/>
</dbReference>
<dbReference type="Pfam" id="PF22685">
    <property type="entry name" value="Gal80p_C-like"/>
    <property type="match status" value="1"/>
</dbReference>
<proteinExistence type="predicted"/>
<dbReference type="InterPro" id="IPR055080">
    <property type="entry name" value="Gal80p-like_C"/>
</dbReference>
<dbReference type="SUPFAM" id="SSF51735">
    <property type="entry name" value="NAD(P)-binding Rossmann-fold domains"/>
    <property type="match status" value="1"/>
</dbReference>
<dbReference type="GO" id="GO:0000166">
    <property type="term" value="F:nucleotide binding"/>
    <property type="evidence" value="ECO:0007669"/>
    <property type="project" value="InterPro"/>
</dbReference>
<sequence length="363" mass="39326">MSPIRVGILGLSATSSWAVQAHLPYLISSPKYTITGVCNSSRESSQKAIDAHSLKDAKAYGSPDDLAASSELDLIVCAVRVDRHYDALKPAIAAGKDVFVEWPLASNSKDCKELLALAEQKGVKTMVGLQGQISTPIKRVKDLVDQGAIGRMISSSIDLWTALSTSETREGYEYLNFKELGGNMMIIPFGHFYDSVSYVLGELEHLSATLSTQYPEVTVKSPDGKVIDTIKRTTADQVTMSGLLASSAHSSAIVHGGAPFKGEPALIWRIEGDKGIIELRGETAFAVSMSGEVKIRLQDFASGEVKDIEFEGGNAGPPENIGRLYEALADGKDFPDWKWAVKRHAWVDALYESHESGKRVSYA</sequence>
<evidence type="ECO:0000259" key="1">
    <source>
        <dbReference type="Pfam" id="PF01408"/>
    </source>
</evidence>
<dbReference type="PANTHER" id="PTHR43708:SF1">
    <property type="entry name" value="GALACTOSE_LACTOSE METABOLISM REGULATORY PROTEIN GAL80"/>
    <property type="match status" value="1"/>
</dbReference>
<dbReference type="OrthoDB" id="64915at2759"/>